<comment type="caution">
    <text evidence="1">The sequence shown here is derived from an EMBL/GenBank/DDBJ whole genome shotgun (WGS) entry which is preliminary data.</text>
</comment>
<feature type="non-terminal residue" evidence="1">
    <location>
        <position position="81"/>
    </location>
</feature>
<evidence type="ECO:0000313" key="2">
    <source>
        <dbReference type="Proteomes" id="UP000789920"/>
    </source>
</evidence>
<protein>
    <submittedName>
        <fullName evidence="1">16707_t:CDS:1</fullName>
    </submittedName>
</protein>
<feature type="non-terminal residue" evidence="1">
    <location>
        <position position="1"/>
    </location>
</feature>
<organism evidence="1 2">
    <name type="scientific">Racocetra persica</name>
    <dbReference type="NCBI Taxonomy" id="160502"/>
    <lineage>
        <taxon>Eukaryota</taxon>
        <taxon>Fungi</taxon>
        <taxon>Fungi incertae sedis</taxon>
        <taxon>Mucoromycota</taxon>
        <taxon>Glomeromycotina</taxon>
        <taxon>Glomeromycetes</taxon>
        <taxon>Diversisporales</taxon>
        <taxon>Gigasporaceae</taxon>
        <taxon>Racocetra</taxon>
    </lineage>
</organism>
<gene>
    <name evidence="1" type="ORF">RPERSI_LOCUS34899</name>
</gene>
<name>A0ACA9SSN7_9GLOM</name>
<accession>A0ACA9SSN7</accession>
<evidence type="ECO:0000313" key="1">
    <source>
        <dbReference type="EMBL" id="CAG8847985.1"/>
    </source>
</evidence>
<keyword evidence="2" id="KW-1185">Reference proteome</keyword>
<sequence>ITCDRNAEQIVQAVITTESNIIQTFMIYISTQQSYSGLSINDKLQYDGKFNWKITRIIEEIKRARQIGSKTYVLHIGVSNT</sequence>
<proteinExistence type="predicted"/>
<dbReference type="EMBL" id="CAJVQC010158633">
    <property type="protein sequence ID" value="CAG8847985.1"/>
    <property type="molecule type" value="Genomic_DNA"/>
</dbReference>
<reference evidence="1" key="1">
    <citation type="submission" date="2021-06" db="EMBL/GenBank/DDBJ databases">
        <authorList>
            <person name="Kallberg Y."/>
            <person name="Tangrot J."/>
            <person name="Rosling A."/>
        </authorList>
    </citation>
    <scope>NUCLEOTIDE SEQUENCE</scope>
    <source>
        <strain evidence="1">MA461A</strain>
    </source>
</reference>
<dbReference type="Proteomes" id="UP000789920">
    <property type="component" value="Unassembled WGS sequence"/>
</dbReference>